<keyword evidence="2" id="KW-0472">Membrane</keyword>
<organism evidence="3 4">
    <name type="scientific">Necator americanus</name>
    <name type="common">Human hookworm</name>
    <dbReference type="NCBI Taxonomy" id="51031"/>
    <lineage>
        <taxon>Eukaryota</taxon>
        <taxon>Metazoa</taxon>
        <taxon>Ecdysozoa</taxon>
        <taxon>Nematoda</taxon>
        <taxon>Chromadorea</taxon>
        <taxon>Rhabditida</taxon>
        <taxon>Rhabditina</taxon>
        <taxon>Rhabditomorpha</taxon>
        <taxon>Strongyloidea</taxon>
        <taxon>Ancylostomatidae</taxon>
        <taxon>Bunostominae</taxon>
        <taxon>Necator</taxon>
    </lineage>
</organism>
<comment type="caution">
    <text evidence="3">The sequence shown here is derived from an EMBL/GenBank/DDBJ whole genome shotgun (WGS) entry which is preliminary data.</text>
</comment>
<evidence type="ECO:0000256" key="2">
    <source>
        <dbReference type="SAM" id="Phobius"/>
    </source>
</evidence>
<dbReference type="PANTHER" id="PTHR10796:SF105">
    <property type="entry name" value="SSD DOMAIN-CONTAINING PROTEIN"/>
    <property type="match status" value="1"/>
</dbReference>
<reference evidence="3 4" key="1">
    <citation type="submission" date="2023-08" db="EMBL/GenBank/DDBJ databases">
        <title>A Necator americanus chromosomal reference genome.</title>
        <authorList>
            <person name="Ilik V."/>
            <person name="Petrzelkova K.J."/>
            <person name="Pardy F."/>
            <person name="Fuh T."/>
            <person name="Niatou-Singa F.S."/>
            <person name="Gouil Q."/>
            <person name="Baker L."/>
            <person name="Ritchie M.E."/>
            <person name="Jex A.R."/>
            <person name="Gazzola D."/>
            <person name="Li H."/>
            <person name="Toshio Fujiwara R."/>
            <person name="Zhan B."/>
            <person name="Aroian R.V."/>
            <person name="Pafco B."/>
            <person name="Schwarz E.M."/>
        </authorList>
    </citation>
    <scope>NUCLEOTIDE SEQUENCE [LARGE SCALE GENOMIC DNA]</scope>
    <source>
        <strain evidence="3 4">Aroian</strain>
        <tissue evidence="3">Whole animal</tissue>
    </source>
</reference>
<name>A0ABR1D6M1_NECAM</name>
<dbReference type="InterPro" id="IPR051697">
    <property type="entry name" value="Patched_domain-protein"/>
</dbReference>
<evidence type="ECO:0000313" key="4">
    <source>
        <dbReference type="Proteomes" id="UP001303046"/>
    </source>
</evidence>
<protein>
    <submittedName>
        <fullName evidence="3">Uncharacterized protein</fullName>
    </submittedName>
</protein>
<dbReference type="PANTHER" id="PTHR10796">
    <property type="entry name" value="PATCHED-RELATED"/>
    <property type="match status" value="1"/>
</dbReference>
<dbReference type="EMBL" id="JAVFWL010000003">
    <property type="protein sequence ID" value="KAK6745711.1"/>
    <property type="molecule type" value="Genomic_DNA"/>
</dbReference>
<keyword evidence="2" id="KW-1133">Transmembrane helix</keyword>
<evidence type="ECO:0000256" key="1">
    <source>
        <dbReference type="SAM" id="MobiDB-lite"/>
    </source>
</evidence>
<feature type="region of interest" description="Disordered" evidence="1">
    <location>
        <begin position="91"/>
        <end position="113"/>
    </location>
</feature>
<keyword evidence="4" id="KW-1185">Reference proteome</keyword>
<proteinExistence type="predicted"/>
<accession>A0ABR1D6M1</accession>
<sequence length="113" mass="12893">MGLLACVNPFGILQDFLAECFYEYGLFISKHPRAFALGPLILTCILALGAFNVRMEDDLRFLYSPEHSRSRLEYQVHKNFTGASSNKVAENKRSMFLTEDTDAAPENEKRRLD</sequence>
<dbReference type="Proteomes" id="UP001303046">
    <property type="component" value="Unassembled WGS sequence"/>
</dbReference>
<feature type="transmembrane region" description="Helical" evidence="2">
    <location>
        <begin position="34"/>
        <end position="53"/>
    </location>
</feature>
<evidence type="ECO:0000313" key="3">
    <source>
        <dbReference type="EMBL" id="KAK6745711.1"/>
    </source>
</evidence>
<keyword evidence="2" id="KW-0812">Transmembrane</keyword>
<gene>
    <name evidence="3" type="primary">Necator_chrIII.g12825</name>
    <name evidence="3" type="ORF">RB195_012058</name>
</gene>